<proteinExistence type="predicted"/>
<dbReference type="RefSeq" id="WP_281449029.1">
    <property type="nucleotide sequence ID" value="NZ_JASBAO010000002.1"/>
</dbReference>
<protein>
    <submittedName>
        <fullName evidence="2">ParA family protein</fullName>
    </submittedName>
</protein>
<sequence>MKIISIISQKGGVGKTTLSTALAVEAITNNKQVILLDLDPQASSSFWNDSRQNQDNLAVTAIPPARLEHYLKASKDAGANFVFVDTPPFAKDIAYDAAKFADLVLIPTKPAVLDIIAMTRTVDLIKAFSKRSSVILTFCPPTGKEIEEAQDAVKQLGVELCPIKIGNRIAFSRAQQFGQTAQEYEPNSKAAKEIKQLYKYICIHV</sequence>
<organism evidence="2 3">
    <name type="scientific">Commensalibacter oyaizuii</name>
    <dbReference type="NCBI Taxonomy" id="3043873"/>
    <lineage>
        <taxon>Bacteria</taxon>
        <taxon>Pseudomonadati</taxon>
        <taxon>Pseudomonadota</taxon>
        <taxon>Alphaproteobacteria</taxon>
        <taxon>Acetobacterales</taxon>
        <taxon>Acetobacteraceae</taxon>
    </lineage>
</organism>
<feature type="domain" description="CobQ/CobB/MinD/ParA nucleotide binding" evidence="1">
    <location>
        <begin position="4"/>
        <end position="180"/>
    </location>
</feature>
<reference evidence="2" key="1">
    <citation type="submission" date="2023-05" db="EMBL/GenBank/DDBJ databases">
        <title>Whole genome sequence of Commensalibacter sp.</title>
        <authorList>
            <person name="Charoenyingcharoen P."/>
            <person name="Yukphan P."/>
        </authorList>
    </citation>
    <scope>NUCLEOTIDE SEQUENCE</scope>
    <source>
        <strain evidence="2">TBRC 16381</strain>
    </source>
</reference>
<accession>A0ABT6Q428</accession>
<dbReference type="EMBL" id="JASBAO010000002">
    <property type="protein sequence ID" value="MDI2091862.1"/>
    <property type="molecule type" value="Genomic_DNA"/>
</dbReference>
<dbReference type="Proteomes" id="UP001431634">
    <property type="component" value="Unassembled WGS sequence"/>
</dbReference>
<name>A0ABT6Q428_9PROT</name>
<dbReference type="InterPro" id="IPR002586">
    <property type="entry name" value="CobQ/CobB/MinD/ParA_Nub-bd_dom"/>
</dbReference>
<evidence type="ECO:0000313" key="2">
    <source>
        <dbReference type="EMBL" id="MDI2091862.1"/>
    </source>
</evidence>
<dbReference type="PIRSF" id="PIRSF009320">
    <property type="entry name" value="Nuc_binding_HP_1000"/>
    <property type="match status" value="1"/>
</dbReference>
<evidence type="ECO:0000313" key="3">
    <source>
        <dbReference type="Proteomes" id="UP001431634"/>
    </source>
</evidence>
<dbReference type="PANTHER" id="PTHR13696">
    <property type="entry name" value="P-LOOP CONTAINING NUCLEOSIDE TRIPHOSPHATE HYDROLASE"/>
    <property type="match status" value="1"/>
</dbReference>
<gene>
    <name evidence="2" type="ORF">QJV27_10865</name>
</gene>
<dbReference type="Pfam" id="PF01656">
    <property type="entry name" value="CbiA"/>
    <property type="match status" value="1"/>
</dbReference>
<dbReference type="Gene3D" id="3.40.50.300">
    <property type="entry name" value="P-loop containing nucleotide triphosphate hydrolases"/>
    <property type="match status" value="1"/>
</dbReference>
<dbReference type="CDD" id="cd02042">
    <property type="entry name" value="ParAB_family"/>
    <property type="match status" value="1"/>
</dbReference>
<dbReference type="PANTHER" id="PTHR13696:SF96">
    <property type="entry name" value="COBQ_COBB_MIND_PARA NUCLEOTIDE BINDING DOMAIN-CONTAINING PROTEIN"/>
    <property type="match status" value="1"/>
</dbReference>
<keyword evidence="3" id="KW-1185">Reference proteome</keyword>
<dbReference type="InterPro" id="IPR027417">
    <property type="entry name" value="P-loop_NTPase"/>
</dbReference>
<evidence type="ECO:0000259" key="1">
    <source>
        <dbReference type="Pfam" id="PF01656"/>
    </source>
</evidence>
<dbReference type="InterPro" id="IPR050678">
    <property type="entry name" value="DNA_Partitioning_ATPase"/>
</dbReference>
<dbReference type="SUPFAM" id="SSF52540">
    <property type="entry name" value="P-loop containing nucleoside triphosphate hydrolases"/>
    <property type="match status" value="1"/>
</dbReference>
<comment type="caution">
    <text evidence="2">The sequence shown here is derived from an EMBL/GenBank/DDBJ whole genome shotgun (WGS) entry which is preliminary data.</text>
</comment>